<keyword evidence="3" id="KW-1185">Reference proteome</keyword>
<evidence type="ECO:0000313" key="2">
    <source>
        <dbReference type="EMBL" id="PQB03186.1"/>
    </source>
</evidence>
<protein>
    <submittedName>
        <fullName evidence="2">Uncharacterized protein</fullName>
    </submittedName>
</protein>
<dbReference type="AlphaFoldDB" id="A0A2S7KKN6"/>
<accession>A0A2S7KKN6</accession>
<evidence type="ECO:0000313" key="3">
    <source>
        <dbReference type="Proteomes" id="UP000239522"/>
    </source>
</evidence>
<sequence length="113" mass="12577">MVGKPVISMVAFAPNTSFRTSATYYGLSADTKSKPLSEVNTYNKRTVGSEDIIYKLMKADDSFNACTLAMGELKNGENKVLAYQKKFGKTERKGKQNMSKEQSGLRKKHLSKI</sequence>
<organism evidence="2 3">
    <name type="scientific">Polaribacter filamentus</name>
    <dbReference type="NCBI Taxonomy" id="53483"/>
    <lineage>
        <taxon>Bacteria</taxon>
        <taxon>Pseudomonadati</taxon>
        <taxon>Bacteroidota</taxon>
        <taxon>Flavobacteriia</taxon>
        <taxon>Flavobacteriales</taxon>
        <taxon>Flavobacteriaceae</taxon>
    </lineage>
</organism>
<comment type="caution">
    <text evidence="2">The sequence shown here is derived from an EMBL/GenBank/DDBJ whole genome shotgun (WGS) entry which is preliminary data.</text>
</comment>
<proteinExistence type="predicted"/>
<gene>
    <name evidence="2" type="ORF">BST83_17890</name>
</gene>
<dbReference type="Proteomes" id="UP000239522">
    <property type="component" value="Unassembled WGS sequence"/>
</dbReference>
<name>A0A2S7KKN6_9FLAO</name>
<feature type="region of interest" description="Disordered" evidence="1">
    <location>
        <begin position="87"/>
        <end position="113"/>
    </location>
</feature>
<dbReference type="EMBL" id="MQUA01000014">
    <property type="protein sequence ID" value="PQB03186.1"/>
    <property type="molecule type" value="Genomic_DNA"/>
</dbReference>
<evidence type="ECO:0000256" key="1">
    <source>
        <dbReference type="SAM" id="MobiDB-lite"/>
    </source>
</evidence>
<reference evidence="2 3" key="1">
    <citation type="submission" date="2016-11" db="EMBL/GenBank/DDBJ databases">
        <title>Trade-off between light-utilization and light-protection in marine flavobacteria.</title>
        <authorList>
            <person name="Kumagai Y."/>
        </authorList>
    </citation>
    <scope>NUCLEOTIDE SEQUENCE [LARGE SCALE GENOMIC DNA]</scope>
    <source>
        <strain evidence="2 3">ATCC 700397</strain>
    </source>
</reference>